<protein>
    <submittedName>
        <fullName evidence="2">Uncharacterized protein</fullName>
    </submittedName>
</protein>
<feature type="transmembrane region" description="Helical" evidence="1">
    <location>
        <begin position="66"/>
        <end position="85"/>
    </location>
</feature>
<accession>A0A410H5H7</accession>
<dbReference type="KEGG" id="htr:EPV75_11095"/>
<keyword evidence="1" id="KW-0812">Transmembrane</keyword>
<keyword evidence="3" id="KW-1185">Reference proteome</keyword>
<evidence type="ECO:0000256" key="1">
    <source>
        <dbReference type="SAM" id="Phobius"/>
    </source>
</evidence>
<name>A0A410H5H7_9GAMM</name>
<sequence>MFVEWMDVLPFLVLAIAAYGLAFAFYKLVQDKREYLVLYFLYAFVLLTFVYFLFSAKMQAASSQLVMMVLLVVLVSAIFAKFSVYVHSRWQRMLRPWVWEVVYLVVYFVTIYGVLFSVLKDKWLWVYV</sequence>
<keyword evidence="1" id="KW-0472">Membrane</keyword>
<proteinExistence type="predicted"/>
<gene>
    <name evidence="2" type="ORF">EPV75_11095</name>
</gene>
<reference evidence="2 3" key="1">
    <citation type="journal article" date="2018" name="Environ. Microbiol.">
        <title>Genomes of ubiquitous marine and hypersaline Hydrogenovibrio, Thiomicrorhabdus and Thiomicrospira spp. encode a diversity of mechanisms to sustain chemolithoautotrophy in heterogeneous environments.</title>
        <authorList>
            <person name="Scott K.M."/>
            <person name="Williams J."/>
            <person name="Porter C.M.B."/>
            <person name="Russel S."/>
            <person name="Harmer T.L."/>
            <person name="Paul J.H."/>
            <person name="Antonen K.M."/>
            <person name="Bridges M.K."/>
            <person name="Camper G.J."/>
            <person name="Campla C.K."/>
            <person name="Casella L.G."/>
            <person name="Chase E."/>
            <person name="Conrad J.W."/>
            <person name="Cruz M.C."/>
            <person name="Dunlap D.S."/>
            <person name="Duran L."/>
            <person name="Fahsbender E.M."/>
            <person name="Goldsmith D.B."/>
            <person name="Keeley R.F."/>
            <person name="Kondoff M.R."/>
            <person name="Kussy B.I."/>
            <person name="Lane M.K."/>
            <person name="Lawler S."/>
            <person name="Leigh B.A."/>
            <person name="Lewis C."/>
            <person name="Lostal L.M."/>
            <person name="Marking D."/>
            <person name="Mancera P.A."/>
            <person name="McClenthan E.C."/>
            <person name="McIntyre E.A."/>
            <person name="Mine J.A."/>
            <person name="Modi S."/>
            <person name="Moore B.D."/>
            <person name="Morgan W.A."/>
            <person name="Nelson K.M."/>
            <person name="Nguyen K.N."/>
            <person name="Ogburn N."/>
            <person name="Parrino D.G."/>
            <person name="Pedapudi A.D."/>
            <person name="Pelham R.P."/>
            <person name="Preece A.M."/>
            <person name="Rampersad E.A."/>
            <person name="Richardson J.C."/>
            <person name="Rodgers C.M."/>
            <person name="Schaffer B.L."/>
            <person name="Sheridan N.E."/>
            <person name="Solone M.R."/>
            <person name="Staley Z.R."/>
            <person name="Tabuchi M."/>
            <person name="Waide R.J."/>
            <person name="Wanjugi P.W."/>
            <person name="Young S."/>
            <person name="Clum A."/>
            <person name="Daum C."/>
            <person name="Huntemann M."/>
            <person name="Ivanova N."/>
            <person name="Kyrpides N."/>
            <person name="Mikhailova N."/>
            <person name="Palaniappan K."/>
            <person name="Pillay M."/>
            <person name="Reddy T.B.K."/>
            <person name="Shapiro N."/>
            <person name="Stamatis D."/>
            <person name="Varghese N."/>
            <person name="Woyke T."/>
            <person name="Boden R."/>
            <person name="Freyermuth S.K."/>
            <person name="Kerfeld C.A."/>
        </authorList>
    </citation>
    <scope>NUCLEOTIDE SEQUENCE [LARGE SCALE GENOMIC DNA]</scope>
    <source>
        <strain evidence="2 3">JR-2</strain>
    </source>
</reference>
<dbReference type="Proteomes" id="UP000285478">
    <property type="component" value="Chromosome"/>
</dbReference>
<evidence type="ECO:0000313" key="3">
    <source>
        <dbReference type="Proteomes" id="UP000285478"/>
    </source>
</evidence>
<dbReference type="RefSeq" id="WP_128385430.1">
    <property type="nucleotide sequence ID" value="NZ_CP035033.1"/>
</dbReference>
<feature type="transmembrane region" description="Helical" evidence="1">
    <location>
        <begin position="97"/>
        <end position="119"/>
    </location>
</feature>
<dbReference type="EMBL" id="CP035033">
    <property type="protein sequence ID" value="QAB16169.1"/>
    <property type="molecule type" value="Genomic_DNA"/>
</dbReference>
<keyword evidence="1" id="KW-1133">Transmembrane helix</keyword>
<evidence type="ECO:0000313" key="2">
    <source>
        <dbReference type="EMBL" id="QAB16169.1"/>
    </source>
</evidence>
<dbReference type="AlphaFoldDB" id="A0A410H5H7"/>
<feature type="transmembrane region" description="Helical" evidence="1">
    <location>
        <begin position="12"/>
        <end position="29"/>
    </location>
</feature>
<feature type="transmembrane region" description="Helical" evidence="1">
    <location>
        <begin position="36"/>
        <end position="54"/>
    </location>
</feature>
<organism evidence="2 3">
    <name type="scientific">Hydrogenovibrio thermophilus</name>
    <dbReference type="NCBI Taxonomy" id="265883"/>
    <lineage>
        <taxon>Bacteria</taxon>
        <taxon>Pseudomonadati</taxon>
        <taxon>Pseudomonadota</taxon>
        <taxon>Gammaproteobacteria</taxon>
        <taxon>Thiotrichales</taxon>
        <taxon>Piscirickettsiaceae</taxon>
        <taxon>Hydrogenovibrio</taxon>
    </lineage>
</organism>